<dbReference type="PANTHER" id="PTHR42784">
    <property type="entry name" value="PYRANOSE 2-OXIDASE"/>
    <property type="match status" value="1"/>
</dbReference>
<organism evidence="7 8">
    <name type="scientific">Methylobacterium tardum</name>
    <dbReference type="NCBI Taxonomy" id="374432"/>
    <lineage>
        <taxon>Bacteria</taxon>
        <taxon>Pseudomonadati</taxon>
        <taxon>Pseudomonadota</taxon>
        <taxon>Alphaproteobacteria</taxon>
        <taxon>Hyphomicrobiales</taxon>
        <taxon>Methylobacteriaceae</taxon>
        <taxon>Methylobacterium</taxon>
    </lineage>
</organism>
<name>A0AA37TP04_9HYPH</name>
<dbReference type="Gene3D" id="3.30.410.10">
    <property type="entry name" value="Cholesterol Oxidase, domain 2"/>
    <property type="match status" value="1"/>
</dbReference>
<proteinExistence type="inferred from homology"/>
<dbReference type="Gene3D" id="3.50.50.60">
    <property type="entry name" value="FAD/NAD(P)-binding domain"/>
    <property type="match status" value="2"/>
</dbReference>
<dbReference type="GO" id="GO:0016614">
    <property type="term" value="F:oxidoreductase activity, acting on CH-OH group of donors"/>
    <property type="evidence" value="ECO:0007669"/>
    <property type="project" value="InterPro"/>
</dbReference>
<evidence type="ECO:0000256" key="2">
    <source>
        <dbReference type="ARBA" id="ARBA00010790"/>
    </source>
</evidence>
<dbReference type="Proteomes" id="UP001157440">
    <property type="component" value="Unassembled WGS sequence"/>
</dbReference>
<dbReference type="SUPFAM" id="SSF51905">
    <property type="entry name" value="FAD/NAD(P)-binding domain"/>
    <property type="match status" value="1"/>
</dbReference>
<evidence type="ECO:0000256" key="1">
    <source>
        <dbReference type="ARBA" id="ARBA00001974"/>
    </source>
</evidence>
<sequence>MAGLAAAHRLGAVPGLRTCVLESGGRARDEHLEALNDVEDPKGRYAGARASRVRLIGGASTLWGGRLLPLTAHDLGARDYASIEPWPINPEELDAHTSSVETLFDLDHRPFESTDLARVWPKFGLYPRHAGVSCRFAKFPTFRNRNIATALRRSVLAGARVTVYLNATVHDFGLDAEAGRLREVVARAPDGASLRVAARYFIFAAGTIETTRLALLLDRVSHQRAFAGCGALGLYFNDHLKVAVGRVFPIDACATNRLLGYHVAGATRRNLHFELSAQAQRQHAIPSAYIDFRLAMPERSIYSALRDLGRRIQGKTPPHRDRQLLREALDVETLYRLLFWRLRHRQLYLSDTISITAEMRIEQAPSAAHRVTLSDRLDAFGTPQVRLDWSPTEADRRTFLAALRHFKAFWSQSGLTAVSPIAWEPDDEASGDRFLNRAQDASHPAGSTRMGLDPTRSVVDPALRCHGVPNLFLVSASVFPGAGSANPTLTILQLAHRCAAQIAGEIRSA</sequence>
<keyword evidence="4" id="KW-0274">FAD</keyword>
<dbReference type="AlphaFoldDB" id="A0AA37TP04"/>
<protein>
    <recommendedName>
        <fullName evidence="6">Glucose-methanol-choline oxidoreductase C-terminal domain-containing protein</fullName>
    </recommendedName>
</protein>
<evidence type="ECO:0000313" key="8">
    <source>
        <dbReference type="Proteomes" id="UP001157440"/>
    </source>
</evidence>
<dbReference type="InterPro" id="IPR007867">
    <property type="entry name" value="GMC_OxRtase_C"/>
</dbReference>
<evidence type="ECO:0000256" key="3">
    <source>
        <dbReference type="ARBA" id="ARBA00022630"/>
    </source>
</evidence>
<dbReference type="InterPro" id="IPR051473">
    <property type="entry name" value="P2Ox-like"/>
</dbReference>
<dbReference type="EMBL" id="BSPL01000019">
    <property type="protein sequence ID" value="GLS71868.1"/>
    <property type="molecule type" value="Genomic_DNA"/>
</dbReference>
<keyword evidence="5" id="KW-0560">Oxidoreductase</keyword>
<keyword evidence="3" id="KW-0285">Flavoprotein</keyword>
<evidence type="ECO:0000256" key="5">
    <source>
        <dbReference type="ARBA" id="ARBA00023002"/>
    </source>
</evidence>
<keyword evidence="8" id="KW-1185">Reference proteome</keyword>
<accession>A0AA37TP04</accession>
<comment type="cofactor">
    <cofactor evidence="1">
        <name>FAD</name>
        <dbReference type="ChEBI" id="CHEBI:57692"/>
    </cofactor>
</comment>
<dbReference type="Pfam" id="PF05199">
    <property type="entry name" value="GMC_oxred_C"/>
    <property type="match status" value="1"/>
</dbReference>
<feature type="domain" description="Glucose-methanol-choline oxidoreductase C-terminal" evidence="6">
    <location>
        <begin position="369"/>
        <end position="495"/>
    </location>
</feature>
<comment type="similarity">
    <text evidence="2">Belongs to the GMC oxidoreductase family.</text>
</comment>
<gene>
    <name evidence="7" type="ORF">GCM10007890_38810</name>
</gene>
<dbReference type="InterPro" id="IPR036188">
    <property type="entry name" value="FAD/NAD-bd_sf"/>
</dbReference>
<evidence type="ECO:0000313" key="7">
    <source>
        <dbReference type="EMBL" id="GLS71868.1"/>
    </source>
</evidence>
<evidence type="ECO:0000256" key="4">
    <source>
        <dbReference type="ARBA" id="ARBA00022827"/>
    </source>
</evidence>
<reference evidence="8" key="1">
    <citation type="journal article" date="2019" name="Int. J. Syst. Evol. Microbiol.">
        <title>The Global Catalogue of Microorganisms (GCM) 10K type strain sequencing project: providing services to taxonomists for standard genome sequencing and annotation.</title>
        <authorList>
            <consortium name="The Broad Institute Genomics Platform"/>
            <consortium name="The Broad Institute Genome Sequencing Center for Infectious Disease"/>
            <person name="Wu L."/>
            <person name="Ma J."/>
        </authorList>
    </citation>
    <scope>NUCLEOTIDE SEQUENCE [LARGE SCALE GENOMIC DNA]</scope>
    <source>
        <strain evidence="8">NBRC 103632</strain>
    </source>
</reference>
<dbReference type="PANTHER" id="PTHR42784:SF1">
    <property type="entry name" value="PYRANOSE 2-OXIDASE"/>
    <property type="match status" value="1"/>
</dbReference>
<comment type="caution">
    <text evidence="7">The sequence shown here is derived from an EMBL/GenBank/DDBJ whole genome shotgun (WGS) entry which is preliminary data.</text>
</comment>
<evidence type="ECO:0000259" key="6">
    <source>
        <dbReference type="Pfam" id="PF05199"/>
    </source>
</evidence>